<dbReference type="EMBL" id="VSSQ01082230">
    <property type="protein sequence ID" value="MPN30925.1"/>
    <property type="molecule type" value="Genomic_DNA"/>
</dbReference>
<organism evidence="2">
    <name type="scientific">bioreactor metagenome</name>
    <dbReference type="NCBI Taxonomy" id="1076179"/>
    <lineage>
        <taxon>unclassified sequences</taxon>
        <taxon>metagenomes</taxon>
        <taxon>ecological metagenomes</taxon>
    </lineage>
</organism>
<feature type="region of interest" description="Disordered" evidence="1">
    <location>
        <begin position="1"/>
        <end position="66"/>
    </location>
</feature>
<feature type="compositionally biased region" description="Basic and acidic residues" evidence="1">
    <location>
        <begin position="86"/>
        <end position="104"/>
    </location>
</feature>
<name>A0A645GVV0_9ZZZZ</name>
<reference evidence="2" key="1">
    <citation type="submission" date="2019-08" db="EMBL/GenBank/DDBJ databases">
        <authorList>
            <person name="Kucharzyk K."/>
            <person name="Murdoch R.W."/>
            <person name="Higgins S."/>
            <person name="Loffler F."/>
        </authorList>
    </citation>
    <scope>NUCLEOTIDE SEQUENCE</scope>
</reference>
<dbReference type="AlphaFoldDB" id="A0A645GVV0"/>
<comment type="caution">
    <text evidence="2">The sequence shown here is derived from an EMBL/GenBank/DDBJ whole genome shotgun (WGS) entry which is preliminary data.</text>
</comment>
<proteinExistence type="predicted"/>
<evidence type="ECO:0000256" key="1">
    <source>
        <dbReference type="SAM" id="MobiDB-lite"/>
    </source>
</evidence>
<sequence length="126" mass="14316">MQAKHDQHLPQPTNQCTGDHRADIVRHNKNSADDIADPGGNRADGNQCKRYGYQQSAGGHKKHFDDTGNEFFKELFNLRAHKHRKNGGDDGRSVRHHDDRDAEKSSSYVTLKHGACQHGEQCIRRF</sequence>
<evidence type="ECO:0000313" key="2">
    <source>
        <dbReference type="EMBL" id="MPN30925.1"/>
    </source>
</evidence>
<feature type="region of interest" description="Disordered" evidence="1">
    <location>
        <begin position="82"/>
        <end position="110"/>
    </location>
</feature>
<feature type="compositionally biased region" description="Basic and acidic residues" evidence="1">
    <location>
        <begin position="18"/>
        <end position="32"/>
    </location>
</feature>
<gene>
    <name evidence="2" type="ORF">SDC9_178396</name>
</gene>
<accession>A0A645GVV0</accession>
<protein>
    <submittedName>
        <fullName evidence="2">Uncharacterized protein</fullName>
    </submittedName>
</protein>